<dbReference type="AlphaFoldDB" id="A0A811UBT6"/>
<evidence type="ECO:0000313" key="2">
    <source>
        <dbReference type="Proteomes" id="UP000606786"/>
    </source>
</evidence>
<sequence length="82" mass="9231">MTPLQFLIGRAMSLIRTKWRNVRTSDFGLFTTFSWVLRQSNSCVDRVICGIVLMKHAEGIKVSLLGLILLDADGPYSRTFPA</sequence>
<comment type="caution">
    <text evidence="1">The sequence shown here is derived from an EMBL/GenBank/DDBJ whole genome shotgun (WGS) entry which is preliminary data.</text>
</comment>
<organism evidence="1 2">
    <name type="scientific">Ceratitis capitata</name>
    <name type="common">Mediterranean fruit fly</name>
    <name type="synonym">Tephritis capitata</name>
    <dbReference type="NCBI Taxonomy" id="7213"/>
    <lineage>
        <taxon>Eukaryota</taxon>
        <taxon>Metazoa</taxon>
        <taxon>Ecdysozoa</taxon>
        <taxon>Arthropoda</taxon>
        <taxon>Hexapoda</taxon>
        <taxon>Insecta</taxon>
        <taxon>Pterygota</taxon>
        <taxon>Neoptera</taxon>
        <taxon>Endopterygota</taxon>
        <taxon>Diptera</taxon>
        <taxon>Brachycera</taxon>
        <taxon>Muscomorpha</taxon>
        <taxon>Tephritoidea</taxon>
        <taxon>Tephritidae</taxon>
        <taxon>Ceratitis</taxon>
        <taxon>Ceratitis</taxon>
    </lineage>
</organism>
<name>A0A811UBT6_CERCA</name>
<dbReference type="EMBL" id="CAJHJT010000012">
    <property type="protein sequence ID" value="CAD6996722.1"/>
    <property type="molecule type" value="Genomic_DNA"/>
</dbReference>
<accession>A0A811UBT6</accession>
<proteinExistence type="predicted"/>
<protein>
    <submittedName>
        <fullName evidence="1">(Mediterranean fruit fly) hypothetical protein</fullName>
    </submittedName>
</protein>
<keyword evidence="2" id="KW-1185">Reference proteome</keyword>
<evidence type="ECO:0000313" key="1">
    <source>
        <dbReference type="EMBL" id="CAD6996722.1"/>
    </source>
</evidence>
<gene>
    <name evidence="1" type="ORF">CCAP1982_LOCUS5402</name>
</gene>
<dbReference type="Proteomes" id="UP000606786">
    <property type="component" value="Unassembled WGS sequence"/>
</dbReference>
<reference evidence="1" key="1">
    <citation type="submission" date="2020-11" db="EMBL/GenBank/DDBJ databases">
        <authorList>
            <person name="Whitehead M."/>
        </authorList>
    </citation>
    <scope>NUCLEOTIDE SEQUENCE</scope>
    <source>
        <strain evidence="1">EGII</strain>
    </source>
</reference>